<dbReference type="Proteomes" id="UP001224890">
    <property type="component" value="Unassembled WGS sequence"/>
</dbReference>
<name>A0AAJ0A942_9PEZI</name>
<accession>A0AAJ0A942</accession>
<reference evidence="2" key="1">
    <citation type="submission" date="2021-06" db="EMBL/GenBank/DDBJ databases">
        <title>Comparative genomics, transcriptomics and evolutionary studies reveal genomic signatures of adaptation to plant cell wall in hemibiotrophic fungi.</title>
        <authorList>
            <consortium name="DOE Joint Genome Institute"/>
            <person name="Baroncelli R."/>
            <person name="Diaz J.F."/>
            <person name="Benocci T."/>
            <person name="Peng M."/>
            <person name="Battaglia E."/>
            <person name="Haridas S."/>
            <person name="Andreopoulos W."/>
            <person name="Labutti K."/>
            <person name="Pangilinan J."/>
            <person name="Floch G.L."/>
            <person name="Makela M.R."/>
            <person name="Henrissat B."/>
            <person name="Grigoriev I.V."/>
            <person name="Crouch J.A."/>
            <person name="De Vries R.P."/>
            <person name="Sukno S.A."/>
            <person name="Thon M.R."/>
        </authorList>
    </citation>
    <scope>NUCLEOTIDE SEQUENCE</scope>
    <source>
        <strain evidence="2">CBS 193.32</strain>
    </source>
</reference>
<feature type="compositionally biased region" description="Polar residues" evidence="1">
    <location>
        <begin position="124"/>
        <end position="134"/>
    </location>
</feature>
<comment type="caution">
    <text evidence="2">The sequence shown here is derived from an EMBL/GenBank/DDBJ whole genome shotgun (WGS) entry which is preliminary data.</text>
</comment>
<sequence>MAWKVGVKEHDERVEVTNCIYSDGHLCGRPWYYSESVNKFGDGGFPVSRGFGEAEFVTRYSSHQAKESPNRTLIRLDSIDGHVDKKLQGWQRQVIGSQQEHPVDVALTSISSDSIDSILPPPSYQKTNPHSSITDPYPRASQRNPSSRKSEPVSLIHEPLRNAETLSLLPRGRVPDSPRLDSPPPLVCRFCKTAHYRELAPSRRNFVFVA</sequence>
<proteinExistence type="predicted"/>
<protein>
    <submittedName>
        <fullName evidence="2">Uncharacterized protein</fullName>
    </submittedName>
</protein>
<evidence type="ECO:0000256" key="1">
    <source>
        <dbReference type="SAM" id="MobiDB-lite"/>
    </source>
</evidence>
<dbReference type="GeneID" id="85452111"/>
<keyword evidence="3" id="KW-1185">Reference proteome</keyword>
<evidence type="ECO:0000313" key="3">
    <source>
        <dbReference type="Proteomes" id="UP001224890"/>
    </source>
</evidence>
<feature type="region of interest" description="Disordered" evidence="1">
    <location>
        <begin position="114"/>
        <end position="157"/>
    </location>
</feature>
<dbReference type="RefSeq" id="XP_060422090.1">
    <property type="nucleotide sequence ID" value="XM_060567585.1"/>
</dbReference>
<organism evidence="2 3">
    <name type="scientific">Colletotrichum godetiae</name>
    <dbReference type="NCBI Taxonomy" id="1209918"/>
    <lineage>
        <taxon>Eukaryota</taxon>
        <taxon>Fungi</taxon>
        <taxon>Dikarya</taxon>
        <taxon>Ascomycota</taxon>
        <taxon>Pezizomycotina</taxon>
        <taxon>Sordariomycetes</taxon>
        <taxon>Hypocreomycetidae</taxon>
        <taxon>Glomerellales</taxon>
        <taxon>Glomerellaceae</taxon>
        <taxon>Colletotrichum</taxon>
        <taxon>Colletotrichum acutatum species complex</taxon>
    </lineage>
</organism>
<dbReference type="AlphaFoldDB" id="A0AAJ0A942"/>
<dbReference type="EMBL" id="JAHMHR010000096">
    <property type="protein sequence ID" value="KAK1657326.1"/>
    <property type="molecule type" value="Genomic_DNA"/>
</dbReference>
<evidence type="ECO:0000313" key="2">
    <source>
        <dbReference type="EMBL" id="KAK1657326.1"/>
    </source>
</evidence>
<gene>
    <name evidence="2" type="ORF">BDP55DRAFT_440712</name>
</gene>